<sequence length="74" mass="8122">MAASTLALANRHCICLLCNTLNTCASRSFFSPTFPLFASAQKLKIETVFPKLSFFNNDDPRGATFAPSCKTLYP</sequence>
<dbReference type="Gramene" id="mRNA:HanXRQr2_Chr05g0222351">
    <property type="protein sequence ID" value="CDS:HanXRQr2_Chr05g0222351.1"/>
    <property type="gene ID" value="HanXRQr2_Chr05g0222351"/>
</dbReference>
<dbReference type="AlphaFoldDB" id="A0A9K3J1D1"/>
<evidence type="ECO:0000313" key="1">
    <source>
        <dbReference type="EMBL" id="KAF5806517.1"/>
    </source>
</evidence>
<organism evidence="1 2">
    <name type="scientific">Helianthus annuus</name>
    <name type="common">Common sunflower</name>
    <dbReference type="NCBI Taxonomy" id="4232"/>
    <lineage>
        <taxon>Eukaryota</taxon>
        <taxon>Viridiplantae</taxon>
        <taxon>Streptophyta</taxon>
        <taxon>Embryophyta</taxon>
        <taxon>Tracheophyta</taxon>
        <taxon>Spermatophyta</taxon>
        <taxon>Magnoliopsida</taxon>
        <taxon>eudicotyledons</taxon>
        <taxon>Gunneridae</taxon>
        <taxon>Pentapetalae</taxon>
        <taxon>asterids</taxon>
        <taxon>campanulids</taxon>
        <taxon>Asterales</taxon>
        <taxon>Asteraceae</taxon>
        <taxon>Asteroideae</taxon>
        <taxon>Heliantheae alliance</taxon>
        <taxon>Heliantheae</taxon>
        <taxon>Helianthus</taxon>
    </lineage>
</organism>
<dbReference type="Proteomes" id="UP000215914">
    <property type="component" value="Unassembled WGS sequence"/>
</dbReference>
<name>A0A9K3J1D1_HELAN</name>
<reference evidence="1" key="2">
    <citation type="submission" date="2020-06" db="EMBL/GenBank/DDBJ databases">
        <title>Helianthus annuus Genome sequencing and assembly Release 2.</title>
        <authorList>
            <person name="Gouzy J."/>
            <person name="Langlade N."/>
            <person name="Munos S."/>
        </authorList>
    </citation>
    <scope>NUCLEOTIDE SEQUENCE</scope>
    <source>
        <tissue evidence="1">Leaves</tissue>
    </source>
</reference>
<reference evidence="1" key="1">
    <citation type="journal article" date="2017" name="Nature">
        <title>The sunflower genome provides insights into oil metabolism, flowering and Asterid evolution.</title>
        <authorList>
            <person name="Badouin H."/>
            <person name="Gouzy J."/>
            <person name="Grassa C.J."/>
            <person name="Murat F."/>
            <person name="Staton S.E."/>
            <person name="Cottret L."/>
            <person name="Lelandais-Briere C."/>
            <person name="Owens G.L."/>
            <person name="Carrere S."/>
            <person name="Mayjonade B."/>
            <person name="Legrand L."/>
            <person name="Gill N."/>
            <person name="Kane N.C."/>
            <person name="Bowers J.E."/>
            <person name="Hubner S."/>
            <person name="Bellec A."/>
            <person name="Berard A."/>
            <person name="Berges H."/>
            <person name="Blanchet N."/>
            <person name="Boniface M.C."/>
            <person name="Brunel D."/>
            <person name="Catrice O."/>
            <person name="Chaidir N."/>
            <person name="Claudel C."/>
            <person name="Donnadieu C."/>
            <person name="Faraut T."/>
            <person name="Fievet G."/>
            <person name="Helmstetter N."/>
            <person name="King M."/>
            <person name="Knapp S.J."/>
            <person name="Lai Z."/>
            <person name="Le Paslier M.C."/>
            <person name="Lippi Y."/>
            <person name="Lorenzon L."/>
            <person name="Mandel J.R."/>
            <person name="Marage G."/>
            <person name="Marchand G."/>
            <person name="Marquand E."/>
            <person name="Bret-Mestries E."/>
            <person name="Morien E."/>
            <person name="Nambeesan S."/>
            <person name="Nguyen T."/>
            <person name="Pegot-Espagnet P."/>
            <person name="Pouilly N."/>
            <person name="Raftis F."/>
            <person name="Sallet E."/>
            <person name="Schiex T."/>
            <person name="Thomas J."/>
            <person name="Vandecasteele C."/>
            <person name="Vares D."/>
            <person name="Vear F."/>
            <person name="Vautrin S."/>
            <person name="Crespi M."/>
            <person name="Mangin B."/>
            <person name="Burke J.M."/>
            <person name="Salse J."/>
            <person name="Munos S."/>
            <person name="Vincourt P."/>
            <person name="Rieseberg L.H."/>
            <person name="Langlade N.B."/>
        </authorList>
    </citation>
    <scope>NUCLEOTIDE SEQUENCE</scope>
    <source>
        <tissue evidence="1">Leaves</tissue>
    </source>
</reference>
<keyword evidence="2" id="KW-1185">Reference proteome</keyword>
<protein>
    <submittedName>
        <fullName evidence="1">Uncharacterized protein</fullName>
    </submittedName>
</protein>
<gene>
    <name evidence="1" type="ORF">HanXRQr2_Chr05g0222351</name>
</gene>
<proteinExistence type="predicted"/>
<dbReference type="EMBL" id="MNCJ02000320">
    <property type="protein sequence ID" value="KAF5806517.1"/>
    <property type="molecule type" value="Genomic_DNA"/>
</dbReference>
<accession>A0A9K3J1D1</accession>
<comment type="caution">
    <text evidence="1">The sequence shown here is derived from an EMBL/GenBank/DDBJ whole genome shotgun (WGS) entry which is preliminary data.</text>
</comment>
<evidence type="ECO:0000313" key="2">
    <source>
        <dbReference type="Proteomes" id="UP000215914"/>
    </source>
</evidence>